<dbReference type="AlphaFoldDB" id="A0A8R1Y0T4"/>
<dbReference type="EnsemblMetazoa" id="OVOC5883.1">
    <property type="protein sequence ID" value="OVOC5883.1"/>
    <property type="gene ID" value="WBGene00242692"/>
</dbReference>
<keyword evidence="2" id="KW-1185">Reference proteome</keyword>
<organism evidence="1 2">
    <name type="scientific">Onchocerca volvulus</name>
    <dbReference type="NCBI Taxonomy" id="6282"/>
    <lineage>
        <taxon>Eukaryota</taxon>
        <taxon>Metazoa</taxon>
        <taxon>Ecdysozoa</taxon>
        <taxon>Nematoda</taxon>
        <taxon>Chromadorea</taxon>
        <taxon>Rhabditida</taxon>
        <taxon>Spirurina</taxon>
        <taxon>Spiruromorpha</taxon>
        <taxon>Filarioidea</taxon>
        <taxon>Onchocercidae</taxon>
        <taxon>Onchocerca</taxon>
    </lineage>
</organism>
<dbReference type="EMBL" id="CMVM020000161">
    <property type="status" value="NOT_ANNOTATED_CDS"/>
    <property type="molecule type" value="Genomic_DNA"/>
</dbReference>
<proteinExistence type="predicted"/>
<protein>
    <submittedName>
        <fullName evidence="1">Uncharacterized protein</fullName>
    </submittedName>
</protein>
<accession>A0A8R1Y0T4</accession>
<dbReference type="Proteomes" id="UP000024404">
    <property type="component" value="Unassembled WGS sequence"/>
</dbReference>
<evidence type="ECO:0000313" key="2">
    <source>
        <dbReference type="Proteomes" id="UP000024404"/>
    </source>
</evidence>
<reference evidence="1" key="2">
    <citation type="submission" date="2022-06" db="UniProtKB">
        <authorList>
            <consortium name="EnsemblMetazoa"/>
        </authorList>
    </citation>
    <scope>IDENTIFICATION</scope>
</reference>
<reference evidence="2" key="1">
    <citation type="submission" date="2013-10" db="EMBL/GenBank/DDBJ databases">
        <title>Genome sequencing of Onchocerca volvulus.</title>
        <authorList>
            <person name="Cotton J."/>
            <person name="Tsai J."/>
            <person name="Stanley E."/>
            <person name="Tracey A."/>
            <person name="Holroyd N."/>
            <person name="Lustigman S."/>
            <person name="Berriman M."/>
        </authorList>
    </citation>
    <scope>NUCLEOTIDE SEQUENCE</scope>
</reference>
<name>A0A8R1Y0T4_ONCVO</name>
<evidence type="ECO:0000313" key="1">
    <source>
        <dbReference type="EnsemblMetazoa" id="OVOC5883.1"/>
    </source>
</evidence>
<sequence>MPIAHEDIPALLMKVSIKYIIDQRSTMTLLFGKYSNRLIEINNA</sequence>